<keyword evidence="2" id="KW-1185">Reference proteome</keyword>
<reference evidence="1 2" key="1">
    <citation type="submission" date="2020-08" db="EMBL/GenBank/DDBJ databases">
        <title>Genomic Encyclopedia of Type Strains, Phase IV (KMG-IV): sequencing the most valuable type-strain genomes for metagenomic binning, comparative biology and taxonomic classification.</title>
        <authorList>
            <person name="Goeker M."/>
        </authorList>
    </citation>
    <scope>NUCLEOTIDE SEQUENCE [LARGE SCALE GENOMIC DNA]</scope>
    <source>
        <strain evidence="1 2">YIM 65646</strain>
    </source>
</reference>
<accession>A0A841FRJ3</accession>
<dbReference type="AlphaFoldDB" id="A0A841FRJ3"/>
<gene>
    <name evidence="1" type="ORF">HNR73_003026</name>
</gene>
<comment type="caution">
    <text evidence="1">The sequence shown here is derived from an EMBL/GenBank/DDBJ whole genome shotgun (WGS) entry which is preliminary data.</text>
</comment>
<name>A0A841FRJ3_9ACTN</name>
<dbReference type="Proteomes" id="UP000548476">
    <property type="component" value="Unassembled WGS sequence"/>
</dbReference>
<dbReference type="Pfam" id="PF05787">
    <property type="entry name" value="PhoX"/>
    <property type="match status" value="2"/>
</dbReference>
<organism evidence="1 2">
    <name type="scientific">Phytomonospora endophytica</name>
    <dbReference type="NCBI Taxonomy" id="714109"/>
    <lineage>
        <taxon>Bacteria</taxon>
        <taxon>Bacillati</taxon>
        <taxon>Actinomycetota</taxon>
        <taxon>Actinomycetes</taxon>
        <taxon>Micromonosporales</taxon>
        <taxon>Micromonosporaceae</taxon>
        <taxon>Phytomonospora</taxon>
    </lineage>
</organism>
<evidence type="ECO:0008006" key="3">
    <source>
        <dbReference type="Google" id="ProtNLM"/>
    </source>
</evidence>
<dbReference type="EMBL" id="JACHGT010000006">
    <property type="protein sequence ID" value="MBB6035169.1"/>
    <property type="molecule type" value="Genomic_DNA"/>
</dbReference>
<dbReference type="PANTHER" id="PTHR35399:SF2">
    <property type="entry name" value="DUF839 DOMAIN-CONTAINING PROTEIN"/>
    <property type="match status" value="1"/>
</dbReference>
<proteinExistence type="predicted"/>
<protein>
    <recommendedName>
        <fullName evidence="3">Translocation protein TolB</fullName>
    </recommendedName>
</protein>
<sequence>MKRRTLLGVAVALGGSLWREAVAASPGRGAYGELSEPDALGIRLPEGFTARLIGQSKVDVAGTGHAWHGGPDGGACFAHGDGWIYVSNAELEAGRGGVGAVRFGADGTILDAYPILSGTERNCAGGATPWRTWLSCEETPTGFVYETDPYGGVAARRRPAMGRFRHEAAAADPERYVVYLTEDEPDGCLYRFVPESWGDLGSGRLQVLAGPDDGLLWTDVPEPSGGTAPTRHQVPEARHFDGGEGCHYAAGVCYFTTKGDDRVWAYDAVANSLRVLYGGDGPLSGVDNLTGTPGGDLYVAEDGGDMEICVISADGAVAPFLRLTGQDESELCGVAFNPAGDRLYFSSQRGIANDLYDGRTYEVTGPFRA</sequence>
<evidence type="ECO:0000313" key="1">
    <source>
        <dbReference type="EMBL" id="MBB6035169.1"/>
    </source>
</evidence>
<dbReference type="RefSeq" id="WP_184788032.1">
    <property type="nucleotide sequence ID" value="NZ_BONT01000006.1"/>
</dbReference>
<evidence type="ECO:0000313" key="2">
    <source>
        <dbReference type="Proteomes" id="UP000548476"/>
    </source>
</evidence>
<dbReference type="PANTHER" id="PTHR35399">
    <property type="entry name" value="SLR8030 PROTEIN"/>
    <property type="match status" value="1"/>
</dbReference>
<dbReference type="InterPro" id="IPR008557">
    <property type="entry name" value="PhoX"/>
</dbReference>
<dbReference type="SUPFAM" id="SSF63825">
    <property type="entry name" value="YWTD domain"/>
    <property type="match status" value="1"/>
</dbReference>